<feature type="transmembrane region" description="Helical" evidence="1">
    <location>
        <begin position="20"/>
        <end position="40"/>
    </location>
</feature>
<gene>
    <name evidence="2" type="ORF">g.2245</name>
</gene>
<proteinExistence type="predicted"/>
<name>A0A146LTD8_LYGHE</name>
<dbReference type="EMBL" id="GDHC01007618">
    <property type="protein sequence ID" value="JAQ11011.1"/>
    <property type="molecule type" value="Transcribed_RNA"/>
</dbReference>
<dbReference type="AlphaFoldDB" id="A0A146LTD8"/>
<sequence length="122" mass="14007">MRSHSQVIRMRYVVNYHCLFRLLVFSVSPLYTRAIVLIFASSSTSFRKPALHPCHRPHFRLLLHLFPPHGMPEFDDASSKARSKPSQHDHPHVSYRVCHLVNSIQQGVQTVSAHHPTHRGVA</sequence>
<evidence type="ECO:0000256" key="1">
    <source>
        <dbReference type="SAM" id="Phobius"/>
    </source>
</evidence>
<accession>A0A146LTD8</accession>
<keyword evidence="1" id="KW-0812">Transmembrane</keyword>
<keyword evidence="1" id="KW-0472">Membrane</keyword>
<evidence type="ECO:0000313" key="2">
    <source>
        <dbReference type="EMBL" id="JAQ11011.1"/>
    </source>
</evidence>
<keyword evidence="1" id="KW-1133">Transmembrane helix</keyword>
<protein>
    <submittedName>
        <fullName evidence="2">Uncharacterized protein</fullName>
    </submittedName>
</protein>
<organism evidence="2">
    <name type="scientific">Lygus hesperus</name>
    <name type="common">Western plant bug</name>
    <dbReference type="NCBI Taxonomy" id="30085"/>
    <lineage>
        <taxon>Eukaryota</taxon>
        <taxon>Metazoa</taxon>
        <taxon>Ecdysozoa</taxon>
        <taxon>Arthropoda</taxon>
        <taxon>Hexapoda</taxon>
        <taxon>Insecta</taxon>
        <taxon>Pterygota</taxon>
        <taxon>Neoptera</taxon>
        <taxon>Paraneoptera</taxon>
        <taxon>Hemiptera</taxon>
        <taxon>Heteroptera</taxon>
        <taxon>Panheteroptera</taxon>
        <taxon>Cimicomorpha</taxon>
        <taxon>Miridae</taxon>
        <taxon>Mirini</taxon>
        <taxon>Lygus</taxon>
    </lineage>
</organism>
<reference evidence="2" key="1">
    <citation type="journal article" date="2016" name="Gigascience">
        <title>De novo construction of an expanded transcriptome assembly for the western tarnished plant bug, Lygus hesperus.</title>
        <authorList>
            <person name="Tassone E.E."/>
            <person name="Geib S.M."/>
            <person name="Hall B."/>
            <person name="Fabrick J.A."/>
            <person name="Brent C.S."/>
            <person name="Hull J.J."/>
        </authorList>
    </citation>
    <scope>NUCLEOTIDE SEQUENCE</scope>
</reference>